<sequence>MEKVQKISDLLSAYQKVSSFRKVEKKLKNGKSTRIKKLFLIRGRYYYPAKVHRKGPSNVTLIKNTAMNTFENVSLATDEEIYFRMFHAKQREKFIKASSLIKSVMSMAGDSYKRALEKHGLTNGDVFQYNEEDDEDYVPSESDDDEDNSDTEDEEEQQQKQLQKDEDEEQFEEQDEEEEEEEEEVDEDEDGDDGEGFEMEDDFEF</sequence>
<feature type="compositionally biased region" description="Acidic residues" evidence="1">
    <location>
        <begin position="165"/>
        <end position="205"/>
    </location>
</feature>
<organism evidence="2 3">
    <name type="scientific">Dictyostelium firmibasis</name>
    <dbReference type="NCBI Taxonomy" id="79012"/>
    <lineage>
        <taxon>Eukaryota</taxon>
        <taxon>Amoebozoa</taxon>
        <taxon>Evosea</taxon>
        <taxon>Eumycetozoa</taxon>
        <taxon>Dictyostelia</taxon>
        <taxon>Dictyosteliales</taxon>
        <taxon>Dictyosteliaceae</taxon>
        <taxon>Dictyostelium</taxon>
    </lineage>
</organism>
<dbReference type="Proteomes" id="UP001344447">
    <property type="component" value="Unassembled WGS sequence"/>
</dbReference>
<dbReference type="AlphaFoldDB" id="A0AAN7U054"/>
<evidence type="ECO:0000256" key="1">
    <source>
        <dbReference type="SAM" id="MobiDB-lite"/>
    </source>
</evidence>
<reference evidence="2 3" key="1">
    <citation type="submission" date="2023-11" db="EMBL/GenBank/DDBJ databases">
        <title>Dfirmibasis_genome.</title>
        <authorList>
            <person name="Edelbroek B."/>
            <person name="Kjellin J."/>
            <person name="Jerlstrom-Hultqvist J."/>
            <person name="Soderbom F."/>
        </authorList>
    </citation>
    <scope>NUCLEOTIDE SEQUENCE [LARGE SCALE GENOMIC DNA]</scope>
    <source>
        <strain evidence="2 3">TNS-C-14</strain>
    </source>
</reference>
<evidence type="ECO:0000313" key="3">
    <source>
        <dbReference type="Proteomes" id="UP001344447"/>
    </source>
</evidence>
<comment type="caution">
    <text evidence="2">The sequence shown here is derived from an EMBL/GenBank/DDBJ whole genome shotgun (WGS) entry which is preliminary data.</text>
</comment>
<dbReference type="EMBL" id="JAVFKY010000003">
    <property type="protein sequence ID" value="KAK5578798.1"/>
    <property type="molecule type" value="Genomic_DNA"/>
</dbReference>
<gene>
    <name evidence="2" type="ORF">RB653_008471</name>
</gene>
<proteinExistence type="predicted"/>
<protein>
    <submittedName>
        <fullName evidence="2">Uncharacterized protein</fullName>
    </submittedName>
</protein>
<feature type="region of interest" description="Disordered" evidence="1">
    <location>
        <begin position="123"/>
        <end position="205"/>
    </location>
</feature>
<feature type="compositionally biased region" description="Acidic residues" evidence="1">
    <location>
        <begin position="130"/>
        <end position="156"/>
    </location>
</feature>
<name>A0AAN7U054_9MYCE</name>
<accession>A0AAN7U054</accession>
<keyword evidence="3" id="KW-1185">Reference proteome</keyword>
<evidence type="ECO:0000313" key="2">
    <source>
        <dbReference type="EMBL" id="KAK5578798.1"/>
    </source>
</evidence>